<dbReference type="InterPro" id="IPR011990">
    <property type="entry name" value="TPR-like_helical_dom_sf"/>
</dbReference>
<dbReference type="InterPro" id="IPR036680">
    <property type="entry name" value="SPOR-like_sf"/>
</dbReference>
<feature type="repeat" description="TPR" evidence="1">
    <location>
        <begin position="55"/>
        <end position="88"/>
    </location>
</feature>
<dbReference type="AlphaFoldDB" id="A0A6I4T7L5"/>
<dbReference type="InterPro" id="IPR019734">
    <property type="entry name" value="TPR_rpt"/>
</dbReference>
<keyword evidence="1" id="KW-0802">TPR repeat</keyword>
<dbReference type="GO" id="GO:0042834">
    <property type="term" value="F:peptidoglycan binding"/>
    <property type="evidence" value="ECO:0007669"/>
    <property type="project" value="InterPro"/>
</dbReference>
<name>A0A6I4T7L5_9SPHN</name>
<dbReference type="InterPro" id="IPR007730">
    <property type="entry name" value="SPOR-like_dom"/>
</dbReference>
<feature type="region of interest" description="Disordered" evidence="2">
    <location>
        <begin position="264"/>
        <end position="462"/>
    </location>
</feature>
<comment type="caution">
    <text evidence="5">The sequence shown here is derived from an EMBL/GenBank/DDBJ whole genome shotgun (WGS) entry which is preliminary data.</text>
</comment>
<dbReference type="Gene3D" id="1.25.40.10">
    <property type="entry name" value="Tetratricopeptide repeat domain"/>
    <property type="match status" value="2"/>
</dbReference>
<evidence type="ECO:0000259" key="4">
    <source>
        <dbReference type="PROSITE" id="PS51724"/>
    </source>
</evidence>
<evidence type="ECO:0000313" key="5">
    <source>
        <dbReference type="EMBL" id="MXO66449.1"/>
    </source>
</evidence>
<feature type="region of interest" description="Disordered" evidence="2">
    <location>
        <begin position="481"/>
        <end position="518"/>
    </location>
</feature>
<protein>
    <recommendedName>
        <fullName evidence="4">SPOR domain-containing protein</fullName>
    </recommendedName>
</protein>
<evidence type="ECO:0000256" key="2">
    <source>
        <dbReference type="SAM" id="MobiDB-lite"/>
    </source>
</evidence>
<dbReference type="PROSITE" id="PS50005">
    <property type="entry name" value="TPR"/>
    <property type="match status" value="1"/>
</dbReference>
<dbReference type="EMBL" id="WTYT01000005">
    <property type="protein sequence ID" value="MXO66449.1"/>
    <property type="molecule type" value="Genomic_DNA"/>
</dbReference>
<dbReference type="OrthoDB" id="7398646at2"/>
<evidence type="ECO:0000256" key="1">
    <source>
        <dbReference type="PROSITE-ProRule" id="PRU00339"/>
    </source>
</evidence>
<organism evidence="5 6">
    <name type="scientific">Altericroceibacterium endophyticum</name>
    <dbReference type="NCBI Taxonomy" id="1808508"/>
    <lineage>
        <taxon>Bacteria</taxon>
        <taxon>Pseudomonadati</taxon>
        <taxon>Pseudomonadota</taxon>
        <taxon>Alphaproteobacteria</taxon>
        <taxon>Sphingomonadales</taxon>
        <taxon>Erythrobacteraceae</taxon>
        <taxon>Altericroceibacterium</taxon>
    </lineage>
</organism>
<dbReference type="Proteomes" id="UP000438476">
    <property type="component" value="Unassembled WGS sequence"/>
</dbReference>
<dbReference type="SUPFAM" id="SSF110997">
    <property type="entry name" value="Sporulation related repeat"/>
    <property type="match status" value="1"/>
</dbReference>
<accession>A0A6I4T7L5</accession>
<feature type="compositionally biased region" description="Polar residues" evidence="2">
    <location>
        <begin position="278"/>
        <end position="287"/>
    </location>
</feature>
<reference evidence="5 6" key="1">
    <citation type="submission" date="2019-12" db="EMBL/GenBank/DDBJ databases">
        <title>Genomic-based taxomic classification of the family Erythrobacteraceae.</title>
        <authorList>
            <person name="Xu L."/>
        </authorList>
    </citation>
    <scope>NUCLEOTIDE SEQUENCE [LARGE SCALE GENOMIC DNA]</scope>
    <source>
        <strain evidence="5 6">LMG 29518</strain>
    </source>
</reference>
<dbReference type="Pfam" id="PF05036">
    <property type="entry name" value="SPOR"/>
    <property type="match status" value="1"/>
</dbReference>
<feature type="signal peptide" evidence="3">
    <location>
        <begin position="1"/>
        <end position="19"/>
    </location>
</feature>
<feature type="domain" description="SPOR" evidence="4">
    <location>
        <begin position="513"/>
        <end position="594"/>
    </location>
</feature>
<keyword evidence="3" id="KW-0732">Signal</keyword>
<sequence>MKAALTGAVLSITMGPAYAQSGNDGSYAVVQPVPPQAAGDLNAALQLLARDSTNVDALVAAGDAALQLDDLDASLGFFQRAQSLAPNDGRVKAGLAGILLKKDRPVQALGYYKQAEAAGVAMDRYAADRGLAYDLVGQNAVAQSYYRKALATAPEPLVRRRLAMSLAISGDGEGAEAALLPLLQQQDLAAYRTRAFALAVLGRDDEAASIAETVLPERISSRLVPYLRYMVRLTPAQQAAAANLGAFPSAAEIGQDGPEVAQFAQAHPAPSSELPQFASAQPAGSSRNGDERLRPSGRPLGPRTSQEVTKNSAETGRKSAKSAAKPGRTPLPEKAPVTGELPPVDGSSTDRVDVAKSADPAASDLPPGFVVNTPAASSSTARKDAERATPALSRTDMTPAPAPTDGSSLQNPVPEKSAPEKPVHRSVAAPSVLARTDPDAGAVEPLPLPGEDPAPSVPAAINKPAAASPSLDQAFADFRLSSDSEPTPAAGAVDITSIEPPRERPEPPKPPKPQYPSRHWVQVATGKNISAFAYDWKRIQRKAGGLLDGKEAFMTPWVEANRLLTGPFASSDEAQDMVTKLKKAGVDSFSFTSAEGEKITAIK</sequence>
<feature type="chain" id="PRO_5026119867" description="SPOR domain-containing protein" evidence="3">
    <location>
        <begin position="20"/>
        <end position="603"/>
    </location>
</feature>
<evidence type="ECO:0000313" key="6">
    <source>
        <dbReference type="Proteomes" id="UP000438476"/>
    </source>
</evidence>
<dbReference type="SUPFAM" id="SSF48452">
    <property type="entry name" value="TPR-like"/>
    <property type="match status" value="1"/>
</dbReference>
<gene>
    <name evidence="5" type="ORF">GRI91_11835</name>
</gene>
<feature type="compositionally biased region" description="Basic and acidic residues" evidence="2">
    <location>
        <begin position="500"/>
        <end position="509"/>
    </location>
</feature>
<keyword evidence="6" id="KW-1185">Reference proteome</keyword>
<dbReference type="PROSITE" id="PS51724">
    <property type="entry name" value="SPOR"/>
    <property type="match status" value="1"/>
</dbReference>
<dbReference type="RefSeq" id="WP_160736895.1">
    <property type="nucleotide sequence ID" value="NZ_WTYT01000005.1"/>
</dbReference>
<feature type="compositionally biased region" description="Pro residues" evidence="2">
    <location>
        <begin position="446"/>
        <end position="456"/>
    </location>
</feature>
<feature type="compositionally biased region" description="Polar residues" evidence="2">
    <location>
        <begin position="304"/>
        <end position="314"/>
    </location>
</feature>
<evidence type="ECO:0000256" key="3">
    <source>
        <dbReference type="SAM" id="SignalP"/>
    </source>
</evidence>
<proteinExistence type="predicted"/>